<protein>
    <submittedName>
        <fullName evidence="2">Ankyrin repeat-containing domain protein</fullName>
    </submittedName>
</protein>
<dbReference type="EMBL" id="AZHA01000001">
    <property type="protein sequence ID" value="OAA52734.1"/>
    <property type="molecule type" value="Genomic_DNA"/>
</dbReference>
<dbReference type="AlphaFoldDB" id="A0A167L7J7"/>
<evidence type="ECO:0000313" key="3">
    <source>
        <dbReference type="Proteomes" id="UP000076863"/>
    </source>
</evidence>
<comment type="caution">
    <text evidence="2">The sequence shown here is derived from an EMBL/GenBank/DDBJ whole genome shotgun (WGS) entry which is preliminary data.</text>
</comment>
<dbReference type="OrthoDB" id="823504at2759"/>
<evidence type="ECO:0000259" key="1">
    <source>
        <dbReference type="PROSITE" id="PS50181"/>
    </source>
</evidence>
<organism evidence="2 3">
    <name type="scientific">Beauveria brongniartii RCEF 3172</name>
    <dbReference type="NCBI Taxonomy" id="1081107"/>
    <lineage>
        <taxon>Eukaryota</taxon>
        <taxon>Fungi</taxon>
        <taxon>Dikarya</taxon>
        <taxon>Ascomycota</taxon>
        <taxon>Pezizomycotina</taxon>
        <taxon>Sordariomycetes</taxon>
        <taxon>Hypocreomycetidae</taxon>
        <taxon>Hypocreales</taxon>
        <taxon>Cordycipitaceae</taxon>
        <taxon>Beauveria</taxon>
        <taxon>Beauveria brongniartii</taxon>
    </lineage>
</organism>
<feature type="domain" description="F-box" evidence="1">
    <location>
        <begin position="3"/>
        <end position="55"/>
    </location>
</feature>
<gene>
    <name evidence="2" type="ORF">BBO_00575</name>
</gene>
<proteinExistence type="predicted"/>
<sequence>MASPRLDKLPAELLFEIARYLWLGDMSHLARVNRWLYQVLDPILYLTDAKPYNQYALFWAAEHNLLTVAERALRAGTPVQPHNVAPSPLRPFGRLFTEQELRAATDFSGPSTPLCIAAAAGHCATAALLLRDPRLMSSVSVKMAISSAAENDQAEMVDMLLRHLEHVDKESVPEMISGAFCIAFELQNIAVIQLLIDVGLRLVLIPSDECSYYQMNSAGTGHDELWDLFSSNRPLELVSDHHIERQHLRSNPQAIFIGKGSRGIVELVETFNSLGFDWKCKGELARMLRTALRRDNVPLVELLLSYSSDEQNELETLISFADFGVHPGPEACKWLLARGCGRDVWDQAFATALREQNIKEARLLLSIVEGIPADTLVRVAAQNGM</sequence>
<reference evidence="2 3" key="1">
    <citation type="journal article" date="2016" name="Genome Biol. Evol.">
        <title>Divergent and convergent evolution of fungal pathogenicity.</title>
        <authorList>
            <person name="Shang Y."/>
            <person name="Xiao G."/>
            <person name="Zheng P."/>
            <person name="Cen K."/>
            <person name="Zhan S."/>
            <person name="Wang C."/>
        </authorList>
    </citation>
    <scope>NUCLEOTIDE SEQUENCE [LARGE SCALE GENOMIC DNA]</scope>
    <source>
        <strain evidence="2 3">RCEF 3172</strain>
    </source>
</reference>
<accession>A0A167L7J7</accession>
<dbReference type="InterPro" id="IPR001810">
    <property type="entry name" value="F-box_dom"/>
</dbReference>
<dbReference type="InterPro" id="IPR036770">
    <property type="entry name" value="Ankyrin_rpt-contain_sf"/>
</dbReference>
<dbReference type="Gene3D" id="1.25.40.20">
    <property type="entry name" value="Ankyrin repeat-containing domain"/>
    <property type="match status" value="1"/>
</dbReference>
<keyword evidence="3" id="KW-1185">Reference proteome</keyword>
<dbReference type="PROSITE" id="PS50181">
    <property type="entry name" value="FBOX"/>
    <property type="match status" value="1"/>
</dbReference>
<name>A0A167L7J7_9HYPO</name>
<dbReference type="Proteomes" id="UP000076863">
    <property type="component" value="Unassembled WGS sequence"/>
</dbReference>
<evidence type="ECO:0000313" key="2">
    <source>
        <dbReference type="EMBL" id="OAA52734.1"/>
    </source>
</evidence>
<dbReference type="SUPFAM" id="SSF48403">
    <property type="entry name" value="Ankyrin repeat"/>
    <property type="match status" value="1"/>
</dbReference>